<evidence type="ECO:0000259" key="11">
    <source>
        <dbReference type="Pfam" id="PF02518"/>
    </source>
</evidence>
<evidence type="ECO:0000256" key="7">
    <source>
        <dbReference type="ARBA" id="ARBA00022840"/>
    </source>
</evidence>
<keyword evidence="14" id="KW-1185">Reference proteome</keyword>
<dbReference type="InterPro" id="IPR036890">
    <property type="entry name" value="HATPase_C_sf"/>
</dbReference>
<dbReference type="Pfam" id="PF02518">
    <property type="entry name" value="HATPase_c"/>
    <property type="match status" value="1"/>
</dbReference>
<dbReference type="GO" id="GO:0046983">
    <property type="term" value="F:protein dimerization activity"/>
    <property type="evidence" value="ECO:0007669"/>
    <property type="project" value="InterPro"/>
</dbReference>
<evidence type="ECO:0000256" key="2">
    <source>
        <dbReference type="ARBA" id="ARBA00012438"/>
    </source>
</evidence>
<keyword evidence="10" id="KW-0812">Transmembrane</keyword>
<dbReference type="InterPro" id="IPR011712">
    <property type="entry name" value="Sig_transdc_His_kin_sub3_dim/P"/>
</dbReference>
<feature type="domain" description="Signal transduction histidine kinase subgroup 3 dimerisation and phosphoacceptor" evidence="12">
    <location>
        <begin position="173"/>
        <end position="236"/>
    </location>
</feature>
<feature type="transmembrane region" description="Helical" evidence="10">
    <location>
        <begin position="120"/>
        <end position="141"/>
    </location>
</feature>
<name>A0A2N8PMX2_STRNR</name>
<evidence type="ECO:0000256" key="6">
    <source>
        <dbReference type="ARBA" id="ARBA00022777"/>
    </source>
</evidence>
<keyword evidence="10" id="KW-0472">Membrane</keyword>
<protein>
    <recommendedName>
        <fullName evidence="2">histidine kinase</fullName>
        <ecNumber evidence="2">2.7.13.3</ecNumber>
    </recommendedName>
</protein>
<dbReference type="PANTHER" id="PTHR24421:SF10">
    <property type="entry name" value="NITRATE_NITRITE SENSOR PROTEIN NARQ"/>
    <property type="match status" value="1"/>
</dbReference>
<evidence type="ECO:0000256" key="8">
    <source>
        <dbReference type="ARBA" id="ARBA00023012"/>
    </source>
</evidence>
<evidence type="ECO:0000256" key="10">
    <source>
        <dbReference type="SAM" id="Phobius"/>
    </source>
</evidence>
<evidence type="ECO:0000256" key="3">
    <source>
        <dbReference type="ARBA" id="ARBA00022553"/>
    </source>
</evidence>
<gene>
    <name evidence="13" type="ORF">AOB60_18015</name>
</gene>
<keyword evidence="7" id="KW-0067">ATP-binding</keyword>
<feature type="transmembrane region" description="Helical" evidence="10">
    <location>
        <begin position="53"/>
        <end position="78"/>
    </location>
</feature>
<dbReference type="EMBL" id="LJSN01000002">
    <property type="protein sequence ID" value="PNE42376.1"/>
    <property type="molecule type" value="Genomic_DNA"/>
</dbReference>
<accession>A0A2N8PMX2</accession>
<keyword evidence="6" id="KW-0418">Kinase</keyword>
<feature type="transmembrane region" description="Helical" evidence="10">
    <location>
        <begin position="90"/>
        <end position="108"/>
    </location>
</feature>
<keyword evidence="4" id="KW-0808">Transferase</keyword>
<dbReference type="CDD" id="cd16917">
    <property type="entry name" value="HATPase_UhpB-NarQ-NarX-like"/>
    <property type="match status" value="1"/>
</dbReference>
<keyword evidence="3" id="KW-0597">Phosphoprotein</keyword>
<evidence type="ECO:0000256" key="5">
    <source>
        <dbReference type="ARBA" id="ARBA00022741"/>
    </source>
</evidence>
<dbReference type="Gene3D" id="1.20.5.1930">
    <property type="match status" value="1"/>
</dbReference>
<keyword evidence="10" id="KW-1133">Transmembrane helix</keyword>
<evidence type="ECO:0000313" key="14">
    <source>
        <dbReference type="Proteomes" id="UP000236047"/>
    </source>
</evidence>
<dbReference type="GO" id="GO:0016020">
    <property type="term" value="C:membrane"/>
    <property type="evidence" value="ECO:0007669"/>
    <property type="project" value="InterPro"/>
</dbReference>
<dbReference type="EC" id="2.7.13.3" evidence="2"/>
<evidence type="ECO:0000256" key="1">
    <source>
        <dbReference type="ARBA" id="ARBA00000085"/>
    </source>
</evidence>
<feature type="domain" description="Histidine kinase/HSP90-like ATPase" evidence="11">
    <location>
        <begin position="278"/>
        <end position="376"/>
    </location>
</feature>
<keyword evidence="5" id="KW-0547">Nucleotide-binding</keyword>
<dbReference type="GO" id="GO:0005524">
    <property type="term" value="F:ATP binding"/>
    <property type="evidence" value="ECO:0007669"/>
    <property type="project" value="UniProtKB-KW"/>
</dbReference>
<comment type="caution">
    <text evidence="13">The sequence shown here is derived from an EMBL/GenBank/DDBJ whole genome shotgun (WGS) entry which is preliminary data.</text>
</comment>
<evidence type="ECO:0000256" key="4">
    <source>
        <dbReference type="ARBA" id="ARBA00022679"/>
    </source>
</evidence>
<dbReference type="InterPro" id="IPR050482">
    <property type="entry name" value="Sensor_HK_TwoCompSys"/>
</dbReference>
<dbReference type="PANTHER" id="PTHR24421">
    <property type="entry name" value="NITRATE/NITRITE SENSOR PROTEIN NARX-RELATED"/>
    <property type="match status" value="1"/>
</dbReference>
<dbReference type="AlphaFoldDB" id="A0A2N8PMX2"/>
<feature type="compositionally biased region" description="Low complexity" evidence="9">
    <location>
        <begin position="377"/>
        <end position="397"/>
    </location>
</feature>
<proteinExistence type="predicted"/>
<dbReference type="Pfam" id="PF07730">
    <property type="entry name" value="HisKA_3"/>
    <property type="match status" value="1"/>
</dbReference>
<dbReference type="Gene3D" id="3.30.565.10">
    <property type="entry name" value="Histidine kinase-like ATPase, C-terminal domain"/>
    <property type="match status" value="1"/>
</dbReference>
<dbReference type="InterPro" id="IPR003594">
    <property type="entry name" value="HATPase_dom"/>
</dbReference>
<dbReference type="GO" id="GO:0000155">
    <property type="term" value="F:phosphorelay sensor kinase activity"/>
    <property type="evidence" value="ECO:0007669"/>
    <property type="project" value="InterPro"/>
</dbReference>
<evidence type="ECO:0000313" key="13">
    <source>
        <dbReference type="EMBL" id="PNE42376.1"/>
    </source>
</evidence>
<comment type="catalytic activity">
    <reaction evidence="1">
        <text>ATP + protein L-histidine = ADP + protein N-phospho-L-histidine.</text>
        <dbReference type="EC" id="2.7.13.3"/>
    </reaction>
</comment>
<reference evidence="14" key="1">
    <citation type="submission" date="2015-09" db="EMBL/GenBank/DDBJ databases">
        <authorList>
            <person name="Graham D.E."/>
            <person name="Mahan K.M."/>
            <person name="Klingeman D.M."/>
            <person name="Fida T."/>
            <person name="Giannone R.J."/>
            <person name="Hettich R.L."/>
            <person name="Parry R.J."/>
            <person name="Spain J.C."/>
        </authorList>
    </citation>
    <scope>NUCLEOTIDE SEQUENCE [LARGE SCALE GENOMIC DNA]</scope>
    <source>
        <strain evidence="14">JCM 4701</strain>
    </source>
</reference>
<sequence length="403" mass="42479">MWGNGGSRRAALVVDGVVIAAAATELLTLYDALDALSALVCPPSLFALVLRRRFPVAVLFATLPSMATGHLWLAPMIAMFTVASRTARRAVVGVATAALFAATMWSGYDLDGGAVDWSHHLFLVEVALMFSVGPAGLGLLFRTRSELRARLADLIASQAHGRRLEAERAVAKERTRMAREMHDSVSYHLGIIAAQSGALWATAPDDTVRRDAETIRRHSADAMAELREIVGVLRHGPSRADGTDARLRNVPTLVEEARLDATLDCGALETHTIAPSVERAAYRTVQEALTNVRKHAPGAPVAASVRPSARGDLLVVEVRNQPAPRTPPQVAPVLDVPASGYGLAGLRERVTLVGGAFRAEATADGGFVVRAELPLGPAAPRAAGPAPGHQPATAAQGESGSRS</sequence>
<evidence type="ECO:0000256" key="9">
    <source>
        <dbReference type="SAM" id="MobiDB-lite"/>
    </source>
</evidence>
<evidence type="ECO:0000259" key="12">
    <source>
        <dbReference type="Pfam" id="PF07730"/>
    </source>
</evidence>
<feature type="region of interest" description="Disordered" evidence="9">
    <location>
        <begin position="377"/>
        <end position="403"/>
    </location>
</feature>
<dbReference type="SUPFAM" id="SSF55874">
    <property type="entry name" value="ATPase domain of HSP90 chaperone/DNA topoisomerase II/histidine kinase"/>
    <property type="match status" value="1"/>
</dbReference>
<keyword evidence="8" id="KW-0902">Two-component regulatory system</keyword>
<organism evidence="13 14">
    <name type="scientific">Streptomyces noursei</name>
    <name type="common">Streptomyces albulus</name>
    <dbReference type="NCBI Taxonomy" id="1971"/>
    <lineage>
        <taxon>Bacteria</taxon>
        <taxon>Bacillati</taxon>
        <taxon>Actinomycetota</taxon>
        <taxon>Actinomycetes</taxon>
        <taxon>Kitasatosporales</taxon>
        <taxon>Streptomycetaceae</taxon>
        <taxon>Streptomyces</taxon>
    </lineage>
</organism>
<dbReference type="Proteomes" id="UP000236047">
    <property type="component" value="Unassembled WGS sequence"/>
</dbReference>
<dbReference type="RefSeq" id="WP_180990172.1">
    <property type="nucleotide sequence ID" value="NZ_LJSN01000002.1"/>
</dbReference>